<dbReference type="SMART" id="SM00382">
    <property type="entry name" value="AAA"/>
    <property type="match status" value="1"/>
</dbReference>
<evidence type="ECO:0000313" key="6">
    <source>
        <dbReference type="Proteomes" id="UP000679691"/>
    </source>
</evidence>
<keyword evidence="2" id="KW-0547">Nucleotide-binding</keyword>
<dbReference type="GO" id="GO:0005524">
    <property type="term" value="F:ATP binding"/>
    <property type="evidence" value="ECO:0007669"/>
    <property type="project" value="UniProtKB-KW"/>
</dbReference>
<keyword evidence="6" id="KW-1185">Reference proteome</keyword>
<proteinExistence type="predicted"/>
<dbReference type="InterPro" id="IPR017871">
    <property type="entry name" value="ABC_transporter-like_CS"/>
</dbReference>
<name>A0A8T4HGK3_9SPHI</name>
<dbReference type="Pfam" id="PF00005">
    <property type="entry name" value="ABC_tran"/>
    <property type="match status" value="1"/>
</dbReference>
<evidence type="ECO:0000313" key="5">
    <source>
        <dbReference type="EMBL" id="MBP3944447.1"/>
    </source>
</evidence>
<dbReference type="InterPro" id="IPR027417">
    <property type="entry name" value="P-loop_NTPase"/>
</dbReference>
<evidence type="ECO:0000256" key="3">
    <source>
        <dbReference type="ARBA" id="ARBA00022840"/>
    </source>
</evidence>
<dbReference type="PROSITE" id="PS50893">
    <property type="entry name" value="ABC_TRANSPORTER_2"/>
    <property type="match status" value="1"/>
</dbReference>
<dbReference type="PANTHER" id="PTHR42939:SF1">
    <property type="entry name" value="ABC TRANSPORTER ATP-BINDING PROTEIN ALBC-RELATED"/>
    <property type="match status" value="1"/>
</dbReference>
<comment type="caution">
    <text evidence="5">The sequence shown here is derived from an EMBL/GenBank/DDBJ whole genome shotgun (WGS) entry which is preliminary data.</text>
</comment>
<evidence type="ECO:0000256" key="2">
    <source>
        <dbReference type="ARBA" id="ARBA00022741"/>
    </source>
</evidence>
<organism evidence="5 6">
    <name type="scientific">Rhinopithecimicrobium faecis</name>
    <dbReference type="NCBI Taxonomy" id="2820698"/>
    <lineage>
        <taxon>Bacteria</taxon>
        <taxon>Pseudomonadati</taxon>
        <taxon>Bacteroidota</taxon>
        <taxon>Sphingobacteriia</taxon>
        <taxon>Sphingobacteriales</taxon>
        <taxon>Sphingobacteriaceae</taxon>
        <taxon>Rhinopithecimicrobium</taxon>
    </lineage>
</organism>
<reference evidence="5" key="1">
    <citation type="submission" date="2021-03" db="EMBL/GenBank/DDBJ databases">
        <authorList>
            <person name="Lu T."/>
            <person name="Wang Q."/>
            <person name="Han X."/>
        </authorList>
    </citation>
    <scope>NUCLEOTIDE SEQUENCE</scope>
    <source>
        <strain evidence="5">WQ 2009</strain>
    </source>
</reference>
<dbReference type="InterPro" id="IPR003439">
    <property type="entry name" value="ABC_transporter-like_ATP-bd"/>
</dbReference>
<gene>
    <name evidence="5" type="ORF">J5U18_12940</name>
</gene>
<dbReference type="PROSITE" id="PS00211">
    <property type="entry name" value="ABC_TRANSPORTER_1"/>
    <property type="match status" value="1"/>
</dbReference>
<dbReference type="EMBL" id="JAGKSB010000018">
    <property type="protein sequence ID" value="MBP3944447.1"/>
    <property type="molecule type" value="Genomic_DNA"/>
</dbReference>
<dbReference type="GO" id="GO:0016887">
    <property type="term" value="F:ATP hydrolysis activity"/>
    <property type="evidence" value="ECO:0007669"/>
    <property type="project" value="InterPro"/>
</dbReference>
<protein>
    <submittedName>
        <fullName evidence="5">ABC transporter ATP-binding protein</fullName>
    </submittedName>
</protein>
<dbReference type="CDD" id="cd03230">
    <property type="entry name" value="ABC_DR_subfamily_A"/>
    <property type="match status" value="1"/>
</dbReference>
<sequence>MKQPIVVMRNLSKSYDGLPILKELNLTIYPGEIIGYIGPNGAGKSTTVKILAGLITEFQGELLINGISIKDDPLAVKAEIGYVPELAALYEVLTPNEYFMFVGGLHGLDEEVIIRRATNFLQAFSLSDYADVPMDTFSKGMRQKVLIIAGILHNPKILILDEPLSGLDANAVIVIKELITQLATRGKTIFYCSHIMDVVEKVSDRIVLLQAGEIIAQGTMEELKQREGQSLEQLFSTLTQESQQLTYQQDLNIALQDFN</sequence>
<keyword evidence="3 5" id="KW-0067">ATP-binding</keyword>
<evidence type="ECO:0000259" key="4">
    <source>
        <dbReference type="PROSITE" id="PS50893"/>
    </source>
</evidence>
<dbReference type="InterPro" id="IPR051782">
    <property type="entry name" value="ABC_Transporter_VariousFunc"/>
</dbReference>
<evidence type="ECO:0000256" key="1">
    <source>
        <dbReference type="ARBA" id="ARBA00022448"/>
    </source>
</evidence>
<dbReference type="Proteomes" id="UP000679691">
    <property type="component" value="Unassembled WGS sequence"/>
</dbReference>
<keyword evidence="1" id="KW-0813">Transport</keyword>
<dbReference type="InterPro" id="IPR003593">
    <property type="entry name" value="AAA+_ATPase"/>
</dbReference>
<accession>A0A8T4HGK3</accession>
<dbReference type="AlphaFoldDB" id="A0A8T4HGK3"/>
<dbReference type="Gene3D" id="3.40.50.300">
    <property type="entry name" value="P-loop containing nucleotide triphosphate hydrolases"/>
    <property type="match status" value="1"/>
</dbReference>
<dbReference type="PANTHER" id="PTHR42939">
    <property type="entry name" value="ABC TRANSPORTER ATP-BINDING PROTEIN ALBC-RELATED"/>
    <property type="match status" value="1"/>
</dbReference>
<dbReference type="SUPFAM" id="SSF52540">
    <property type="entry name" value="P-loop containing nucleoside triphosphate hydrolases"/>
    <property type="match status" value="1"/>
</dbReference>
<feature type="domain" description="ABC transporter" evidence="4">
    <location>
        <begin position="6"/>
        <end position="236"/>
    </location>
</feature>
<dbReference type="RefSeq" id="WP_353547961.1">
    <property type="nucleotide sequence ID" value="NZ_JAGKSB010000018.1"/>
</dbReference>